<organism evidence="1 2">
    <name type="scientific">Gynuella sunshinyii YC6258</name>
    <dbReference type="NCBI Taxonomy" id="1445510"/>
    <lineage>
        <taxon>Bacteria</taxon>
        <taxon>Pseudomonadati</taxon>
        <taxon>Pseudomonadota</taxon>
        <taxon>Gammaproteobacteria</taxon>
        <taxon>Oceanospirillales</taxon>
        <taxon>Saccharospirillaceae</taxon>
        <taxon>Gynuella</taxon>
    </lineage>
</organism>
<proteinExistence type="predicted"/>
<dbReference type="KEGG" id="gsn:YC6258_03908"/>
<gene>
    <name evidence="1" type="ORF">YC6258_03908</name>
</gene>
<sequence>MGSESFSVAMYIANRPGFGQYPELAKLKPLESGEIAYIVANTSNHWRKVFNVYAKFLSVLRSRKNHSIQDWRSYRDDRLLQSHSTEALLFSPPEFGRSGVVHIVAGKTYAADMGLESVEWLDSWFAVDVKKALIVCPYLDYRQLSDNRIERLADLVLKFG</sequence>
<protein>
    <submittedName>
        <fullName evidence="1">Uncharacterized protein</fullName>
    </submittedName>
</protein>
<dbReference type="PATRIC" id="fig|1445510.3.peg.3886"/>
<dbReference type="STRING" id="1445510.YC6258_03908"/>
<dbReference type="AlphaFoldDB" id="A0A0C5VZT9"/>
<dbReference type="HOGENOM" id="CLU_108934_0_0_6"/>
<dbReference type="InterPro" id="IPR054222">
    <property type="entry name" value="DUF6942"/>
</dbReference>
<reference evidence="1 2" key="1">
    <citation type="submission" date="2014-01" db="EMBL/GenBank/DDBJ databases">
        <title>Full genme sequencing of cellulolytic bacterium Gynuella sunshinyii YC6258T gen. nov., sp. nov.</title>
        <authorList>
            <person name="Khan H."/>
            <person name="Chung E.J."/>
            <person name="Chung Y.R."/>
        </authorList>
    </citation>
    <scope>NUCLEOTIDE SEQUENCE [LARGE SCALE GENOMIC DNA]</scope>
    <source>
        <strain evidence="1 2">YC6258</strain>
    </source>
</reference>
<dbReference type="Proteomes" id="UP000032266">
    <property type="component" value="Chromosome"/>
</dbReference>
<name>A0A0C5VZT9_9GAMM</name>
<dbReference type="Pfam" id="PF22098">
    <property type="entry name" value="DUF6942"/>
    <property type="match status" value="1"/>
</dbReference>
<keyword evidence="2" id="KW-1185">Reference proteome</keyword>
<evidence type="ECO:0000313" key="2">
    <source>
        <dbReference type="Proteomes" id="UP000032266"/>
    </source>
</evidence>
<evidence type="ECO:0000313" key="1">
    <source>
        <dbReference type="EMBL" id="AJQ95944.1"/>
    </source>
</evidence>
<accession>A0A0C5VZT9</accession>
<dbReference type="EMBL" id="CP007142">
    <property type="protein sequence ID" value="AJQ95944.1"/>
    <property type="molecule type" value="Genomic_DNA"/>
</dbReference>